<protein>
    <submittedName>
        <fullName evidence="2">Uncharacterized protein</fullName>
    </submittedName>
</protein>
<dbReference type="Proteomes" id="UP000639973">
    <property type="component" value="Unassembled WGS sequence"/>
</dbReference>
<evidence type="ECO:0000313" key="2">
    <source>
        <dbReference type="EMBL" id="GGL73305.1"/>
    </source>
</evidence>
<feature type="transmembrane region" description="Helical" evidence="1">
    <location>
        <begin position="28"/>
        <end position="51"/>
    </location>
</feature>
<organism evidence="2 3">
    <name type="scientific">Deinococcus aerolatus</name>
    <dbReference type="NCBI Taxonomy" id="522487"/>
    <lineage>
        <taxon>Bacteria</taxon>
        <taxon>Thermotogati</taxon>
        <taxon>Deinococcota</taxon>
        <taxon>Deinococci</taxon>
        <taxon>Deinococcales</taxon>
        <taxon>Deinococcaceae</taxon>
        <taxon>Deinococcus</taxon>
    </lineage>
</organism>
<reference evidence="3" key="1">
    <citation type="journal article" date="2019" name="Int. J. Syst. Evol. Microbiol.">
        <title>The Global Catalogue of Microorganisms (GCM) 10K type strain sequencing project: providing services to taxonomists for standard genome sequencing and annotation.</title>
        <authorList>
            <consortium name="The Broad Institute Genomics Platform"/>
            <consortium name="The Broad Institute Genome Sequencing Center for Infectious Disease"/>
            <person name="Wu L."/>
            <person name="Ma J."/>
        </authorList>
    </citation>
    <scope>NUCLEOTIDE SEQUENCE [LARGE SCALE GENOMIC DNA]</scope>
    <source>
        <strain evidence="3">JCM 15442</strain>
    </source>
</reference>
<name>A0ABQ2G3N0_9DEIO</name>
<comment type="caution">
    <text evidence="2">The sequence shown here is derived from an EMBL/GenBank/DDBJ whole genome shotgun (WGS) entry which is preliminary data.</text>
</comment>
<keyword evidence="1" id="KW-0812">Transmembrane</keyword>
<keyword evidence="1" id="KW-1133">Transmembrane helix</keyword>
<keyword evidence="1" id="KW-0472">Membrane</keyword>
<keyword evidence="3" id="KW-1185">Reference proteome</keyword>
<accession>A0ABQ2G3N0</accession>
<evidence type="ECO:0000256" key="1">
    <source>
        <dbReference type="SAM" id="Phobius"/>
    </source>
</evidence>
<gene>
    <name evidence="2" type="ORF">GCM10010840_09160</name>
</gene>
<evidence type="ECO:0000313" key="3">
    <source>
        <dbReference type="Proteomes" id="UP000639973"/>
    </source>
</evidence>
<proteinExistence type="predicted"/>
<dbReference type="EMBL" id="BMOL01000003">
    <property type="protein sequence ID" value="GGL73305.1"/>
    <property type="molecule type" value="Genomic_DNA"/>
</dbReference>
<sequence length="53" mass="6170">MARRTQTSCPTACYPLPMREFLNDWWRLLKLIVASLAIPVILWGLLVWTGVLR</sequence>